<dbReference type="EMBL" id="RJTM01000117">
    <property type="protein sequence ID" value="RNL82143.1"/>
    <property type="molecule type" value="Genomic_DNA"/>
</dbReference>
<dbReference type="Proteomes" id="UP000267469">
    <property type="component" value="Unassembled WGS sequence"/>
</dbReference>
<sequence length="169" mass="19399">MIAIREAFTGDIPVIQQIANHTWPHTFKDILSEKQIAYMLDMMYSTEALTEQMEQKGHRFFLASEGESYLGFLSCETGYMQIPTTKIHKIYILPETQGKGVGKKLIERCRQVAAEKKDTVLSLNVNKYNPAIGFYEKIGFKKTGEEVIPIGNGYIMDDFVMDWNFEIKN</sequence>
<dbReference type="PROSITE" id="PS51186">
    <property type="entry name" value="GNAT"/>
    <property type="match status" value="1"/>
</dbReference>
<reference evidence="2 3" key="1">
    <citation type="submission" date="2018-10" db="EMBL/GenBank/DDBJ databases">
        <title>Sinomicrobium pectinilyticum sp. nov., a pectinase-producing bacterium isolated from alkaline and saline soil, and emended description of the genus Sinomicrobium.</title>
        <authorList>
            <person name="Cheng B."/>
            <person name="Li C."/>
            <person name="Lai Q."/>
            <person name="Du M."/>
            <person name="Shao Z."/>
            <person name="Xu P."/>
            <person name="Yang C."/>
        </authorList>
    </citation>
    <scope>NUCLEOTIDE SEQUENCE [LARGE SCALE GENOMIC DNA]</scope>
    <source>
        <strain evidence="2 3">5DNS001</strain>
    </source>
</reference>
<evidence type="ECO:0000313" key="3">
    <source>
        <dbReference type="Proteomes" id="UP000267469"/>
    </source>
</evidence>
<gene>
    <name evidence="2" type="ORF">ED312_17605</name>
</gene>
<protein>
    <submittedName>
        <fullName evidence="2">GNAT family N-acetyltransferase</fullName>
    </submittedName>
</protein>
<keyword evidence="3" id="KW-1185">Reference proteome</keyword>
<feature type="domain" description="N-acetyltransferase" evidence="1">
    <location>
        <begin position="2"/>
        <end position="166"/>
    </location>
</feature>
<dbReference type="PANTHER" id="PTHR43617:SF22">
    <property type="entry name" value="L-AMINO ACID N-ACETYLTRANSFERASE AAAT"/>
    <property type="match status" value="1"/>
</dbReference>
<accession>A0A3N0E2X8</accession>
<dbReference type="InterPro" id="IPR000182">
    <property type="entry name" value="GNAT_dom"/>
</dbReference>
<keyword evidence="2" id="KW-0808">Transferase</keyword>
<proteinExistence type="predicted"/>
<evidence type="ECO:0000313" key="2">
    <source>
        <dbReference type="EMBL" id="RNL82143.1"/>
    </source>
</evidence>
<dbReference type="SUPFAM" id="SSF55729">
    <property type="entry name" value="Acyl-CoA N-acyltransferases (Nat)"/>
    <property type="match status" value="1"/>
</dbReference>
<dbReference type="AlphaFoldDB" id="A0A3N0E2X8"/>
<organism evidence="2 3">
    <name type="scientific">Sinomicrobium pectinilyticum</name>
    <dbReference type="NCBI Taxonomy" id="1084421"/>
    <lineage>
        <taxon>Bacteria</taxon>
        <taxon>Pseudomonadati</taxon>
        <taxon>Bacteroidota</taxon>
        <taxon>Flavobacteriia</taxon>
        <taxon>Flavobacteriales</taxon>
        <taxon>Flavobacteriaceae</taxon>
        <taxon>Sinomicrobium</taxon>
    </lineage>
</organism>
<comment type="caution">
    <text evidence="2">The sequence shown here is derived from an EMBL/GenBank/DDBJ whole genome shotgun (WGS) entry which is preliminary data.</text>
</comment>
<evidence type="ECO:0000259" key="1">
    <source>
        <dbReference type="PROSITE" id="PS51186"/>
    </source>
</evidence>
<dbReference type="Pfam" id="PF13673">
    <property type="entry name" value="Acetyltransf_10"/>
    <property type="match status" value="1"/>
</dbReference>
<name>A0A3N0E2X8_SINP1</name>
<dbReference type="InterPro" id="IPR016181">
    <property type="entry name" value="Acyl_CoA_acyltransferase"/>
</dbReference>
<dbReference type="CDD" id="cd04301">
    <property type="entry name" value="NAT_SF"/>
    <property type="match status" value="1"/>
</dbReference>
<dbReference type="OrthoDB" id="9800604at2"/>
<dbReference type="InterPro" id="IPR050276">
    <property type="entry name" value="MshD_Acetyltransferase"/>
</dbReference>
<dbReference type="Gene3D" id="3.40.630.30">
    <property type="match status" value="1"/>
</dbReference>
<dbReference type="RefSeq" id="WP_123217344.1">
    <property type="nucleotide sequence ID" value="NZ_RJTM01000117.1"/>
</dbReference>
<dbReference type="PANTHER" id="PTHR43617">
    <property type="entry name" value="L-AMINO ACID N-ACETYLTRANSFERASE"/>
    <property type="match status" value="1"/>
</dbReference>
<dbReference type="GO" id="GO:0016747">
    <property type="term" value="F:acyltransferase activity, transferring groups other than amino-acyl groups"/>
    <property type="evidence" value="ECO:0007669"/>
    <property type="project" value="InterPro"/>
</dbReference>